<dbReference type="PROSITE" id="PS50088">
    <property type="entry name" value="ANK_REPEAT"/>
    <property type="match status" value="6"/>
</dbReference>
<evidence type="ECO:0000313" key="4">
    <source>
        <dbReference type="Proteomes" id="UP001152795"/>
    </source>
</evidence>
<dbReference type="InterPro" id="IPR036770">
    <property type="entry name" value="Ankyrin_rpt-contain_sf"/>
</dbReference>
<dbReference type="PROSITE" id="PS50297">
    <property type="entry name" value="ANK_REP_REGION"/>
    <property type="match status" value="6"/>
</dbReference>
<dbReference type="Gene3D" id="1.25.40.20">
    <property type="entry name" value="Ankyrin repeat-containing domain"/>
    <property type="match status" value="3"/>
</dbReference>
<dbReference type="InterPro" id="IPR002110">
    <property type="entry name" value="Ankyrin_rpt"/>
</dbReference>
<dbReference type="SUPFAM" id="SSF48403">
    <property type="entry name" value="Ankyrin repeat"/>
    <property type="match status" value="1"/>
</dbReference>
<dbReference type="EMBL" id="CACRXK020004760">
    <property type="protein sequence ID" value="CAB4003903.1"/>
    <property type="molecule type" value="Genomic_DNA"/>
</dbReference>
<sequence>MAGNNTNQIPLAPPLPPVILAVNIDVKIVQELLDACRSGQADKLQSLMLEVGNEINFTNGRLNETMLHIATRSGHTSCMKVLLDNNADANCIDSKGKNALHSASAAGNLEALKLLIQHGAELNKRDKYGRGGLHWATIFNHVECVKELINAKAEIVCEGNWQPLHEAAKAGHNDIIKVLLDAGCDVKNPSKFPGPRRPWSPLHVACRQGNLDTVKLLIASGANVNTVNAGGHTPLHETAYRGFDQILMELLKNGAKPNAISNQKRTPLHEACIQGKPKVAALLLDAGSNIHAQDVVMNTSLHYVVSAEYAKEIKLELLNILLCYGANSMILGKDDDTAIDAAHANYFLDGIDLMKESLETPRCLSLLCKLRIRKMMFKRMEDFHRLYLPLPLIKYVMEIEAF</sequence>
<dbReference type="OrthoDB" id="20872at2759"/>
<reference evidence="3" key="1">
    <citation type="submission" date="2020-04" db="EMBL/GenBank/DDBJ databases">
        <authorList>
            <person name="Alioto T."/>
            <person name="Alioto T."/>
            <person name="Gomez Garrido J."/>
        </authorList>
    </citation>
    <scope>NUCLEOTIDE SEQUENCE</scope>
    <source>
        <strain evidence="3">A484AB</strain>
    </source>
</reference>
<protein>
    <submittedName>
        <fullName evidence="3">Serine threonine- phosphatase 6 regulatory ankyrin repeat subunit A isoform X3</fullName>
    </submittedName>
</protein>
<dbReference type="InterPro" id="IPR050745">
    <property type="entry name" value="Multifunctional_regulatory"/>
</dbReference>
<comment type="caution">
    <text evidence="3">The sequence shown here is derived from an EMBL/GenBank/DDBJ whole genome shotgun (WGS) entry which is preliminary data.</text>
</comment>
<gene>
    <name evidence="3" type="ORF">PACLA_8A005419</name>
</gene>
<dbReference type="SMART" id="SM00248">
    <property type="entry name" value="ANK"/>
    <property type="match status" value="8"/>
</dbReference>
<keyword evidence="4" id="KW-1185">Reference proteome</keyword>
<organism evidence="3 4">
    <name type="scientific">Paramuricea clavata</name>
    <name type="common">Red gorgonian</name>
    <name type="synonym">Violescent sea-whip</name>
    <dbReference type="NCBI Taxonomy" id="317549"/>
    <lineage>
        <taxon>Eukaryota</taxon>
        <taxon>Metazoa</taxon>
        <taxon>Cnidaria</taxon>
        <taxon>Anthozoa</taxon>
        <taxon>Octocorallia</taxon>
        <taxon>Malacalcyonacea</taxon>
        <taxon>Plexauridae</taxon>
        <taxon>Paramuricea</taxon>
    </lineage>
</organism>
<dbReference type="Pfam" id="PF13637">
    <property type="entry name" value="Ank_4"/>
    <property type="match status" value="1"/>
</dbReference>
<dbReference type="PANTHER" id="PTHR24189">
    <property type="entry name" value="MYOTROPHIN"/>
    <property type="match status" value="1"/>
</dbReference>
<dbReference type="AlphaFoldDB" id="A0A6S7HKD1"/>
<name>A0A6S7HKD1_PARCT</name>
<accession>A0A6S7HKD1</accession>
<dbReference type="PANTHER" id="PTHR24189:SF50">
    <property type="entry name" value="ANKYRIN REPEAT AND SOCS BOX PROTEIN 2"/>
    <property type="match status" value="1"/>
</dbReference>
<keyword evidence="2" id="KW-0040">ANK repeat</keyword>
<evidence type="ECO:0000256" key="1">
    <source>
        <dbReference type="ARBA" id="ARBA00022737"/>
    </source>
</evidence>
<dbReference type="Pfam" id="PF12796">
    <property type="entry name" value="Ank_2"/>
    <property type="match status" value="2"/>
</dbReference>
<proteinExistence type="predicted"/>
<dbReference type="PRINTS" id="PR01415">
    <property type="entry name" value="ANKYRIN"/>
</dbReference>
<evidence type="ECO:0000256" key="2">
    <source>
        <dbReference type="ARBA" id="ARBA00023043"/>
    </source>
</evidence>
<keyword evidence="1" id="KW-0677">Repeat</keyword>
<evidence type="ECO:0000313" key="3">
    <source>
        <dbReference type="EMBL" id="CAB4003903.1"/>
    </source>
</evidence>
<dbReference type="Proteomes" id="UP001152795">
    <property type="component" value="Unassembled WGS sequence"/>
</dbReference>